<comment type="catalytic activity">
    <reaction evidence="5">
        <text>RNA(n) + a ribonucleoside 5'-triphosphate = RNA(n+1) + diphosphate</text>
        <dbReference type="Rhea" id="RHEA:21248"/>
        <dbReference type="Rhea" id="RHEA-COMP:14527"/>
        <dbReference type="Rhea" id="RHEA-COMP:17342"/>
        <dbReference type="ChEBI" id="CHEBI:33019"/>
        <dbReference type="ChEBI" id="CHEBI:61557"/>
        <dbReference type="ChEBI" id="CHEBI:140395"/>
        <dbReference type="EC" id="2.7.7.48"/>
    </reaction>
</comment>
<evidence type="ECO:0000313" key="7">
    <source>
        <dbReference type="EMBL" id="UGO57343.1"/>
    </source>
</evidence>
<name>A0A8K1WQ08_9VIRU</name>
<accession>A0A8K1WQ08</accession>
<evidence type="ECO:0000256" key="2">
    <source>
        <dbReference type="ARBA" id="ARBA00022695"/>
    </source>
</evidence>
<dbReference type="GO" id="GO:0000166">
    <property type="term" value="F:nucleotide binding"/>
    <property type="evidence" value="ECO:0007669"/>
    <property type="project" value="UniProtKB-KW"/>
</dbReference>
<dbReference type="InterPro" id="IPR043502">
    <property type="entry name" value="DNA/RNA_pol_sf"/>
</dbReference>
<feature type="domain" description="RdRp catalytic" evidence="6">
    <location>
        <begin position="186"/>
        <end position="308"/>
    </location>
</feature>
<proteinExistence type="predicted"/>
<dbReference type="InterPro" id="IPR001205">
    <property type="entry name" value="RNA-dir_pol_C"/>
</dbReference>
<dbReference type="GO" id="GO:0039694">
    <property type="term" value="P:viral RNA genome replication"/>
    <property type="evidence" value="ECO:0007669"/>
    <property type="project" value="InterPro"/>
</dbReference>
<keyword evidence="4" id="KW-0693">Viral RNA replication</keyword>
<sequence>MKALSQYASKRDGCRKDLPPAAALRFLLDRLATDFKACLWDIPDDFLSWDHYLRAVSSLDWTSSPGYPHMRRATSNGQFFGVKDGKPDPERVRDIWAEVQDRLEALERGELAADHIRLFVKAEPLKPKKVLTNSFRLISSVSVVDQIIDHMLFDGMNETMYDNWDKTPSRVGWSPFCGGWRVMPRGKSLALDKSSWDWTVQMWMIDVVLRLRTKLCRNVNEKWLSLAKARYLALFDSPTFITSGGMILKQRQPGVMKSGCVNTIADNTIMQIMLHYRVVQELGWPVSGIVAMGDDTLQQPVVNERQYLDKMSEYCIVKQIEHKTEFAGMLFDGRSVEPVYCGKHAFTLLHMDPKIEQDLAVSYTLLYHRSKYRDWFENLFSDMGLEVPDRDWRDAIYDSLE</sequence>
<reference evidence="7" key="1">
    <citation type="submission" date="2020-11" db="EMBL/GenBank/DDBJ databases">
        <title>RNA virus dark matter in the feces of wild birds.</title>
        <authorList>
            <person name="Lu X."/>
            <person name="Yang X.S."/>
            <person name="Zhang W."/>
        </authorList>
    </citation>
    <scope>NUCLEOTIDE SEQUENCE</scope>
    <source>
        <strain evidence="7">Yellow-browedBunting117con6</strain>
    </source>
</reference>
<dbReference type="GO" id="GO:0003968">
    <property type="term" value="F:RNA-directed RNA polymerase activity"/>
    <property type="evidence" value="ECO:0007669"/>
    <property type="project" value="UniProtKB-EC"/>
</dbReference>
<protein>
    <recommendedName>
        <fullName evidence="6">RdRp catalytic domain-containing protein</fullName>
    </recommendedName>
</protein>
<keyword evidence="3" id="KW-0547">Nucleotide-binding</keyword>
<dbReference type="InterPro" id="IPR001795">
    <property type="entry name" value="RNA-dir_pol_luteovirus"/>
</dbReference>
<evidence type="ECO:0000256" key="5">
    <source>
        <dbReference type="ARBA" id="ARBA00048744"/>
    </source>
</evidence>
<keyword evidence="1" id="KW-0808">Transferase</keyword>
<dbReference type="InterPro" id="IPR007094">
    <property type="entry name" value="RNA-dir_pol_PSvirus"/>
</dbReference>
<dbReference type="GO" id="GO:0006351">
    <property type="term" value="P:DNA-templated transcription"/>
    <property type="evidence" value="ECO:0007669"/>
    <property type="project" value="InterPro"/>
</dbReference>
<keyword evidence="2" id="KW-0548">Nucleotidyltransferase</keyword>
<dbReference type="GO" id="GO:0003723">
    <property type="term" value="F:RNA binding"/>
    <property type="evidence" value="ECO:0007669"/>
    <property type="project" value="InterPro"/>
</dbReference>
<evidence type="ECO:0000259" key="6">
    <source>
        <dbReference type="PROSITE" id="PS50507"/>
    </source>
</evidence>
<dbReference type="EMBL" id="MW239348">
    <property type="protein sequence ID" value="UGO57343.1"/>
    <property type="molecule type" value="Genomic_RNA"/>
</dbReference>
<organism evidence="7">
    <name type="scientific">Riboviria sp</name>
    <dbReference type="NCBI Taxonomy" id="2585031"/>
    <lineage>
        <taxon>Viruses</taxon>
        <taxon>Riboviria</taxon>
    </lineage>
</organism>
<dbReference type="PRINTS" id="PR00914">
    <property type="entry name" value="LVIRUSRNAPOL"/>
</dbReference>
<dbReference type="SUPFAM" id="SSF56672">
    <property type="entry name" value="DNA/RNA polymerases"/>
    <property type="match status" value="1"/>
</dbReference>
<evidence type="ECO:0000256" key="3">
    <source>
        <dbReference type="ARBA" id="ARBA00022741"/>
    </source>
</evidence>
<dbReference type="PROSITE" id="PS50507">
    <property type="entry name" value="RDRP_SSRNA_POS"/>
    <property type="match status" value="1"/>
</dbReference>
<evidence type="ECO:0000256" key="4">
    <source>
        <dbReference type="ARBA" id="ARBA00022953"/>
    </source>
</evidence>
<evidence type="ECO:0000256" key="1">
    <source>
        <dbReference type="ARBA" id="ARBA00022679"/>
    </source>
</evidence>
<dbReference type="Pfam" id="PF00680">
    <property type="entry name" value="RdRP_1"/>
    <property type="match status" value="1"/>
</dbReference>